<dbReference type="RefSeq" id="WP_061083761.1">
    <property type="nucleotide sequence ID" value="NZ_JAAXPG010000053.1"/>
</dbReference>
<accession>A0A7X6MI58</accession>
<dbReference type="EMBL" id="JAAXPG010000053">
    <property type="protein sequence ID" value="NKZ02034.1"/>
    <property type="molecule type" value="Genomic_DNA"/>
</dbReference>
<protein>
    <submittedName>
        <fullName evidence="1">Uncharacterized protein</fullName>
    </submittedName>
</protein>
<comment type="caution">
    <text evidence="1">The sequence shown here is derived from an EMBL/GenBank/DDBJ whole genome shotgun (WGS) entry which is preliminary data.</text>
</comment>
<name>A0A7X6MI58_9ACTN</name>
<gene>
    <name evidence="1" type="ORF">HGB44_30895</name>
</gene>
<evidence type="ECO:0000313" key="2">
    <source>
        <dbReference type="Proteomes" id="UP000553209"/>
    </source>
</evidence>
<organism evidence="1 2">
    <name type="scientific">Nocardiopsis alborubida</name>
    <dbReference type="NCBI Taxonomy" id="146802"/>
    <lineage>
        <taxon>Bacteria</taxon>
        <taxon>Bacillati</taxon>
        <taxon>Actinomycetota</taxon>
        <taxon>Actinomycetes</taxon>
        <taxon>Streptosporangiales</taxon>
        <taxon>Nocardiopsidaceae</taxon>
        <taxon>Nocardiopsis</taxon>
    </lineage>
</organism>
<dbReference type="AlphaFoldDB" id="A0A7X6MI58"/>
<evidence type="ECO:0000313" key="1">
    <source>
        <dbReference type="EMBL" id="NKZ02034.1"/>
    </source>
</evidence>
<proteinExistence type="predicted"/>
<dbReference type="Proteomes" id="UP000553209">
    <property type="component" value="Unassembled WGS sequence"/>
</dbReference>
<sequence>MTRVLYAQDRRTQRTRPFLTLHDDGTLTAHDPETADAIPRLRATRGWSDERIFDDCAAQSNAYVRYFEEPE</sequence>
<reference evidence="1 2" key="1">
    <citation type="submission" date="2020-04" db="EMBL/GenBank/DDBJ databases">
        <title>MicrobeNet Type strains.</title>
        <authorList>
            <person name="Nicholson A.C."/>
        </authorList>
    </citation>
    <scope>NUCLEOTIDE SEQUENCE [LARGE SCALE GENOMIC DNA]</scope>
    <source>
        <strain evidence="1 2">ATCC 23612</strain>
    </source>
</reference>
<keyword evidence="2" id="KW-1185">Reference proteome</keyword>